<proteinExistence type="predicted"/>
<keyword evidence="1" id="KW-0614">Plasmid</keyword>
<name>A0A3P4AV27_THETH</name>
<accession>A0A3P4AV27</accession>
<reference evidence="1 2" key="1">
    <citation type="submission" date="2018-10" db="EMBL/GenBank/DDBJ databases">
        <authorList>
            <person name="Peiro R."/>
            <person name="Begona"/>
            <person name="Cbmso G."/>
            <person name="Lopez M."/>
            <person name="Gonzalez S."/>
            <person name="Sacristan E."/>
            <person name="Castillo E."/>
        </authorList>
    </citation>
    <scope>NUCLEOTIDE SEQUENCE [LARGE SCALE GENOMIC DNA]</scope>
    <source>
        <strain evidence="1">TTHNAR1</strain>
        <plasmid evidence="2">4</plasmid>
    </source>
</reference>
<gene>
    <name evidence="1" type="ORF">TTHNP4_00354</name>
</gene>
<dbReference type="PANTHER" id="PTHR37292">
    <property type="entry name" value="VNG6097C"/>
    <property type="match status" value="1"/>
</dbReference>
<dbReference type="PANTHER" id="PTHR37292:SF2">
    <property type="entry name" value="DUF262 DOMAIN-CONTAINING PROTEIN"/>
    <property type="match status" value="1"/>
</dbReference>
<dbReference type="Proteomes" id="UP000279841">
    <property type="component" value="Plasmid 4"/>
</dbReference>
<evidence type="ECO:0008006" key="3">
    <source>
        <dbReference type="Google" id="ProtNLM"/>
    </source>
</evidence>
<dbReference type="AlphaFoldDB" id="A0A3P4AV27"/>
<evidence type="ECO:0000313" key="1">
    <source>
        <dbReference type="EMBL" id="VCU54945.1"/>
    </source>
</evidence>
<geneLocation type="plasmid" evidence="1 2">
    <name>4</name>
</geneLocation>
<evidence type="ECO:0000313" key="2">
    <source>
        <dbReference type="Proteomes" id="UP000279841"/>
    </source>
</evidence>
<protein>
    <recommendedName>
        <fullName evidence="3">DUF262 domain-containing protein</fullName>
    </recommendedName>
</protein>
<dbReference type="EMBL" id="LR027520">
    <property type="protein sequence ID" value="VCU54945.1"/>
    <property type="molecule type" value="Genomic_DNA"/>
</dbReference>
<sequence>MSLTPPAPPSTTKPSTRFLLLPAPLTHAYSVLDGQQRISALYYAFHHPNLPLPPKGKVVRFFLKLDPFLKGDFDEAVVVERNGSPGFKDLVDEWYRGEALPFGPISGPHPPHLITLYDLLMAPGPSAGSLLDAYLSGTSSPYAPSFGKLFGSLNSLLHYDLDAVVLSFSPGTGSSAIVSAISPVFVNVNSKGTKLTLFDLAVAHLFPLLHPIGLNLRSLWNRLPTTHPGLAGPISKDFVEPDDILRVMAMITGGSVKKATLLNHLHGVVSRLTGASPGGPVTSPAGHSFSSFLDLWDEAASCLEEAYERIVKDYGALGPEWIPYGAMIVPLAALIHVERRSGAPGARDKVDCWYWHSVFYERYEKSVDTTAMADFRAVTSWILGRGGKPSWLPGSVPPGMDLKTVVDRKSALYSGVLNLIALAGARNLVYGSPRGSSLQIDHLFPKGRSKPWATHPWMESVLNATLLDESTNKAKGKKDPSDFYHADVLPGHGKTGASVRDTFGSHLISPAAESSFAHGSSGAPNSVAIFEDFIREREKDVLAEIAKKLSC</sequence>
<organism evidence="1 2">
    <name type="scientific">Thermus thermophilus</name>
    <dbReference type="NCBI Taxonomy" id="274"/>
    <lineage>
        <taxon>Bacteria</taxon>
        <taxon>Thermotogati</taxon>
        <taxon>Deinococcota</taxon>
        <taxon>Deinococci</taxon>
        <taxon>Thermales</taxon>
        <taxon>Thermaceae</taxon>
        <taxon>Thermus</taxon>
    </lineage>
</organism>